<dbReference type="PROSITE" id="PS00455">
    <property type="entry name" value="AMP_BINDING"/>
    <property type="match status" value="1"/>
</dbReference>
<comment type="caution">
    <text evidence="3">The sequence shown here is derived from an EMBL/GenBank/DDBJ whole genome shotgun (WGS) entry which is preliminary data.</text>
</comment>
<evidence type="ECO:0000259" key="2">
    <source>
        <dbReference type="Pfam" id="PF13193"/>
    </source>
</evidence>
<reference evidence="3" key="1">
    <citation type="submission" date="2020-03" db="EMBL/GenBank/DDBJ databases">
        <title>Genome of Pelagibius litoralis DSM 21314T.</title>
        <authorList>
            <person name="Wang G."/>
        </authorList>
    </citation>
    <scope>NUCLEOTIDE SEQUENCE</scope>
    <source>
        <strain evidence="3">DSM 21314</strain>
    </source>
</reference>
<dbReference type="Pfam" id="PF13193">
    <property type="entry name" value="AMP-binding_C"/>
    <property type="match status" value="1"/>
</dbReference>
<protein>
    <submittedName>
        <fullName evidence="3">Acyl--CoA ligase</fullName>
    </submittedName>
</protein>
<evidence type="ECO:0000313" key="3">
    <source>
        <dbReference type="EMBL" id="NIA70107.1"/>
    </source>
</evidence>
<dbReference type="AlphaFoldDB" id="A0A967K9U4"/>
<accession>A0A967K9U4</accession>
<dbReference type="InterPro" id="IPR000873">
    <property type="entry name" value="AMP-dep_synth/lig_dom"/>
</dbReference>
<dbReference type="InterPro" id="IPR020845">
    <property type="entry name" value="AMP-binding_CS"/>
</dbReference>
<sequence length="512" mass="54798">MLNVAFYLDATAVRAPQSTALVFEGRRFNYAQILHQANQVANGLLAEGFGPGSRIALACSNRTGFLAAYYGILKIGAVAVALSTTLRERDILFQLNDSRAEALLTFDGRGDCAYADQSLAAAAAAPLCKKVWIIPADIAAASTVAGYPALSDLMSGQSGSFRTFGYGADETSVLLYTSGSTGRPKGVELTQGNLTSMVMINQPLAAREATAVRLVSTPLFHIMGQVCGLNLAVLNGEIMVLVDGFDPSMIWRLIVEESVTYFVHMPIYYQYMMERADGVDTQAVRRSLRLCATGGAPLQAGLSDAFKDRFGLDIIPGYGLTEAASIVAWGGAGGFPRATTVGRVVPGVEVMLMGEHGLSSDCGVQGEILVRSPGVMKRYLNMPGETRSRLQDGWLRSGDVGRFDEMGRLDVLGRVDDKILRGEEHIYPAEVEAVLKGHPAISEAAVVGIPDDYLGQEAKTFVVLKEGHSLAQEELLGWLLHALPDGKCPGMVQFQHALPRTGTGKVARHLLG</sequence>
<feature type="domain" description="AMP-dependent synthetase/ligase" evidence="1">
    <location>
        <begin position="9"/>
        <end position="380"/>
    </location>
</feature>
<dbReference type="GO" id="GO:0016878">
    <property type="term" value="F:acid-thiol ligase activity"/>
    <property type="evidence" value="ECO:0007669"/>
    <property type="project" value="UniProtKB-ARBA"/>
</dbReference>
<dbReference type="SUPFAM" id="SSF56801">
    <property type="entry name" value="Acetyl-CoA synthetase-like"/>
    <property type="match status" value="1"/>
</dbReference>
<dbReference type="InterPro" id="IPR045851">
    <property type="entry name" value="AMP-bd_C_sf"/>
</dbReference>
<evidence type="ECO:0000259" key="1">
    <source>
        <dbReference type="Pfam" id="PF00501"/>
    </source>
</evidence>
<name>A0A967K9U4_9PROT</name>
<organism evidence="3 4">
    <name type="scientific">Pelagibius litoralis</name>
    <dbReference type="NCBI Taxonomy" id="374515"/>
    <lineage>
        <taxon>Bacteria</taxon>
        <taxon>Pseudomonadati</taxon>
        <taxon>Pseudomonadota</taxon>
        <taxon>Alphaproteobacteria</taxon>
        <taxon>Rhodospirillales</taxon>
        <taxon>Rhodovibrionaceae</taxon>
        <taxon>Pelagibius</taxon>
    </lineage>
</organism>
<dbReference type="InterPro" id="IPR042099">
    <property type="entry name" value="ANL_N_sf"/>
</dbReference>
<proteinExistence type="predicted"/>
<evidence type="ECO:0000313" key="4">
    <source>
        <dbReference type="Proteomes" id="UP000761264"/>
    </source>
</evidence>
<dbReference type="PANTHER" id="PTHR43767:SF1">
    <property type="entry name" value="NONRIBOSOMAL PEPTIDE SYNTHASE PES1 (EUROFUNG)-RELATED"/>
    <property type="match status" value="1"/>
</dbReference>
<dbReference type="InterPro" id="IPR025110">
    <property type="entry name" value="AMP-bd_C"/>
</dbReference>
<dbReference type="InterPro" id="IPR050237">
    <property type="entry name" value="ATP-dep_AMP-bd_enzyme"/>
</dbReference>
<dbReference type="Gene3D" id="3.40.50.12780">
    <property type="entry name" value="N-terminal domain of ligase-like"/>
    <property type="match status" value="1"/>
</dbReference>
<keyword evidence="3" id="KW-0436">Ligase</keyword>
<dbReference type="PANTHER" id="PTHR43767">
    <property type="entry name" value="LONG-CHAIN-FATTY-ACID--COA LIGASE"/>
    <property type="match status" value="1"/>
</dbReference>
<dbReference type="Pfam" id="PF00501">
    <property type="entry name" value="AMP-binding"/>
    <property type="match status" value="1"/>
</dbReference>
<feature type="domain" description="AMP-binding enzyme C-terminal" evidence="2">
    <location>
        <begin position="430"/>
        <end position="505"/>
    </location>
</feature>
<dbReference type="EMBL" id="JAAQPH010000012">
    <property type="protein sequence ID" value="NIA70107.1"/>
    <property type="molecule type" value="Genomic_DNA"/>
</dbReference>
<keyword evidence="4" id="KW-1185">Reference proteome</keyword>
<gene>
    <name evidence="3" type="ORF">HBA54_15990</name>
</gene>
<dbReference type="Proteomes" id="UP000761264">
    <property type="component" value="Unassembled WGS sequence"/>
</dbReference>
<dbReference type="Gene3D" id="3.30.300.30">
    <property type="match status" value="1"/>
</dbReference>
<dbReference type="RefSeq" id="WP_167226388.1">
    <property type="nucleotide sequence ID" value="NZ_JAAQPH010000012.1"/>
</dbReference>